<proteinExistence type="predicted"/>
<dbReference type="OrthoDB" id="2156052at2759"/>
<dbReference type="AlphaFoldDB" id="A0A127Z319"/>
<protein>
    <submittedName>
        <fullName evidence="2">Uncharacterized protein</fullName>
    </submittedName>
</protein>
<reference evidence="2" key="1">
    <citation type="submission" date="2014-06" db="EMBL/GenBank/DDBJ databases">
        <authorList>
            <person name="Ju J."/>
            <person name="Zhang J."/>
        </authorList>
    </citation>
    <scope>NUCLEOTIDE SEQUENCE</scope>
    <source>
        <strain evidence="2">SscI8</strain>
    </source>
</reference>
<accession>A0A127Z319</accession>
<sequence>MPLPRRFKKPKLTRSTYLDTETPLERALQRIGSKFSFVGNHTAHTLRHGISSVGQSIRRLQFRFSNTRVDVIPIPTMAWPAPPAVPGYPSDGDLDLGLFRGFELVHGMRVDGSQQQEVATSEQREQDNVGVRQALNHGRRKAVVLQPVQLYQPYAQFPSPAKVAEDFDHGGRNDCGLKPSPPKLIYASCPAPTEAAEASDHGGDDDDDDDDDDDSAGHAQRDLNLPLADFRTPTRMLRIEEPDDSNESGRHNVPGFCVPIEEFCTPACLLSLKHGLNMDPLCPNADMHCATAGCTDHSQHTHMIDVESVLQSIQSQLRYGFNMEPVAGKEGLHAQLLRIVDPSLGYAFAAKGENYGDGRDLVHEDEVYRHIWRSAECFHHGFPVLNHGEGELGQVRMLVPLSFGVLFRYDQNDDWLYMSRNPSYLLMSYHGDSLKCEAAQQKLHAVLPEALRGNIDKVLRLCDNAMFKAGIDHGDVHEGNLTWCESLESIVVLDVERTAIFDPVTKVDIIRGKSFPYSKLLKYEPKTKERYFVERGLVYGGMMDDLPEATEE</sequence>
<feature type="region of interest" description="Disordered" evidence="1">
    <location>
        <begin position="192"/>
        <end position="227"/>
    </location>
</feature>
<gene>
    <name evidence="2" type="ORF">SPSC_03816</name>
</gene>
<evidence type="ECO:0000313" key="2">
    <source>
        <dbReference type="EMBL" id="CDR88156.1"/>
    </source>
</evidence>
<feature type="compositionally biased region" description="Acidic residues" evidence="1">
    <location>
        <begin position="203"/>
        <end position="214"/>
    </location>
</feature>
<evidence type="ECO:0000256" key="1">
    <source>
        <dbReference type="SAM" id="MobiDB-lite"/>
    </source>
</evidence>
<organism evidence="2">
    <name type="scientific">Sporisorium scitamineum</name>
    <dbReference type="NCBI Taxonomy" id="49012"/>
    <lineage>
        <taxon>Eukaryota</taxon>
        <taxon>Fungi</taxon>
        <taxon>Dikarya</taxon>
        <taxon>Basidiomycota</taxon>
        <taxon>Ustilaginomycotina</taxon>
        <taxon>Ustilaginomycetes</taxon>
        <taxon>Ustilaginales</taxon>
        <taxon>Ustilaginaceae</taxon>
        <taxon>Sporisorium</taxon>
    </lineage>
</organism>
<name>A0A127Z319_9BASI</name>
<dbReference type="EMBL" id="LK056673">
    <property type="protein sequence ID" value="CDR88156.1"/>
    <property type="molecule type" value="Genomic_DNA"/>
</dbReference>